<dbReference type="Pfam" id="PF02597">
    <property type="entry name" value="ThiS"/>
    <property type="match status" value="1"/>
</dbReference>
<dbReference type="EMBL" id="OJIN01000221">
    <property type="protein sequence ID" value="SPD75813.1"/>
    <property type="molecule type" value="Genomic_DNA"/>
</dbReference>
<reference evidence="1" key="1">
    <citation type="submission" date="2018-01" db="EMBL/GenBank/DDBJ databases">
        <authorList>
            <person name="Regsiter A."/>
            <person name="William W."/>
        </authorList>
    </citation>
    <scope>NUCLEOTIDE SEQUENCE</scope>
    <source>
        <strain evidence="1">TRIP AH-1</strain>
    </source>
</reference>
<dbReference type="InterPro" id="IPR016155">
    <property type="entry name" value="Mopterin_synth/thiamin_S_b"/>
</dbReference>
<evidence type="ECO:0000313" key="1">
    <source>
        <dbReference type="EMBL" id="SPD75813.1"/>
    </source>
</evidence>
<dbReference type="InterPro" id="IPR003749">
    <property type="entry name" value="ThiS/MoaD-like"/>
</dbReference>
<sequence>MAKVRFFTLLRQKTGIDEIEIDADKTPVIEFLYEIRDKIGNDIIIKKLLEDDGSLRKGTIILVNGINIFSLNKLHTVIKQDDVVSLFSAGGGG</sequence>
<dbReference type="Gene3D" id="3.10.20.30">
    <property type="match status" value="1"/>
</dbReference>
<name>A0A445N282_9BACT</name>
<dbReference type="AlphaFoldDB" id="A0A445N282"/>
<organism evidence="1">
    <name type="scientific">uncultured Desulfobacterium sp</name>
    <dbReference type="NCBI Taxonomy" id="201089"/>
    <lineage>
        <taxon>Bacteria</taxon>
        <taxon>Pseudomonadati</taxon>
        <taxon>Thermodesulfobacteriota</taxon>
        <taxon>Desulfobacteria</taxon>
        <taxon>Desulfobacterales</taxon>
        <taxon>Desulfobacteriaceae</taxon>
        <taxon>Desulfobacterium</taxon>
        <taxon>environmental samples</taxon>
    </lineage>
</organism>
<gene>
    <name evidence="1" type="ORF">PITCH_A760023</name>
</gene>
<accession>A0A445N282</accession>
<dbReference type="PANTHER" id="PTHR38031">
    <property type="entry name" value="SULFUR CARRIER PROTEIN SLR0821-RELATED"/>
    <property type="match status" value="1"/>
</dbReference>
<dbReference type="PANTHER" id="PTHR38031:SF1">
    <property type="entry name" value="SULFUR CARRIER PROTEIN CYSO"/>
    <property type="match status" value="1"/>
</dbReference>
<dbReference type="InterPro" id="IPR052045">
    <property type="entry name" value="Sulfur_Carrier/Prot_Modifier"/>
</dbReference>
<protein>
    <submittedName>
        <fullName evidence="1">ThiamineS protein</fullName>
    </submittedName>
</protein>
<dbReference type="SUPFAM" id="SSF54285">
    <property type="entry name" value="MoaD/ThiS"/>
    <property type="match status" value="1"/>
</dbReference>
<dbReference type="InterPro" id="IPR012675">
    <property type="entry name" value="Beta-grasp_dom_sf"/>
</dbReference>
<proteinExistence type="predicted"/>